<organism evidence="1 2">
    <name type="scientific">Paenibacillus azoreducens</name>
    <dbReference type="NCBI Taxonomy" id="116718"/>
    <lineage>
        <taxon>Bacteria</taxon>
        <taxon>Bacillati</taxon>
        <taxon>Bacillota</taxon>
        <taxon>Bacilli</taxon>
        <taxon>Bacillales</taxon>
        <taxon>Paenibacillaceae</taxon>
        <taxon>Paenibacillus</taxon>
    </lineage>
</organism>
<sequence>MISLSDNLIEKEGAIPFFICYEKKYMLACAIVEIFFDHKTNKRVNGYLTFPNEHEYLRITIQKGNFTTLEIHSVLASDYKTPPIKATKKGLAEIISQDVDFCNYVGDVINGKIQDIQCVDIIIEKLRNIFLTSNLKNIANIFVAKNFDKKTIYKELMGTELENQKKRVKKSLLVQPSIFEIVQNLKNKYPNLKVVVDTLGDQNNQFLEIESLLKVDIQIQHDSKAEPMIMASDLLIGYIARNIRGILEDKTEVETSLLAKLLKKDRSLFEGSESWWYLKFSEGSGENLMRKLEIPFEKTDYLQVLTTNFHEFIKNSSVKNNFRKKKKRKRKN</sequence>
<reference evidence="1 2" key="1">
    <citation type="submission" date="2021-03" db="EMBL/GenBank/DDBJ databases">
        <title>Antimicrobial resistance genes in bacteria isolated from Japanese honey, and their potential for conferring macrolide and lincosamide resistance in the American foulbrood pathogen Paenibacillus larvae.</title>
        <authorList>
            <person name="Okamoto M."/>
            <person name="Kumagai M."/>
            <person name="Kanamori H."/>
            <person name="Takamatsu D."/>
        </authorList>
    </citation>
    <scope>NUCLEOTIDE SEQUENCE [LARGE SCALE GENOMIC DNA]</scope>
    <source>
        <strain evidence="1 2">J34TS1</strain>
    </source>
</reference>
<evidence type="ECO:0000313" key="1">
    <source>
        <dbReference type="EMBL" id="GIO49450.1"/>
    </source>
</evidence>
<proteinExistence type="predicted"/>
<name>A0A920CSM6_9BACL</name>
<accession>A0A920CSM6</accession>
<dbReference type="AlphaFoldDB" id="A0A920CSM6"/>
<dbReference type="EMBL" id="BORT01000022">
    <property type="protein sequence ID" value="GIO49450.1"/>
    <property type="molecule type" value="Genomic_DNA"/>
</dbReference>
<comment type="caution">
    <text evidence="1">The sequence shown here is derived from an EMBL/GenBank/DDBJ whole genome shotgun (WGS) entry which is preliminary data.</text>
</comment>
<gene>
    <name evidence="1" type="ORF">J34TS1_42150</name>
</gene>
<dbReference type="Proteomes" id="UP000682811">
    <property type="component" value="Unassembled WGS sequence"/>
</dbReference>
<evidence type="ECO:0000313" key="2">
    <source>
        <dbReference type="Proteomes" id="UP000682811"/>
    </source>
</evidence>
<dbReference type="RefSeq" id="WP_212979944.1">
    <property type="nucleotide sequence ID" value="NZ_AP025343.1"/>
</dbReference>
<keyword evidence="2" id="KW-1185">Reference proteome</keyword>
<protein>
    <submittedName>
        <fullName evidence="1">Uncharacterized protein</fullName>
    </submittedName>
</protein>